<dbReference type="OrthoDB" id="9794684at2"/>
<evidence type="ECO:0000256" key="10">
    <source>
        <dbReference type="SAM" id="MobiDB-lite"/>
    </source>
</evidence>
<dbReference type="Proteomes" id="UP000517765">
    <property type="component" value="Unassembled WGS sequence"/>
</dbReference>
<reference evidence="14 15" key="1">
    <citation type="submission" date="2019-10" db="EMBL/GenBank/DDBJ databases">
        <title>Streptomyces sp. nov., a novel actinobacterium isolated from alkaline environment.</title>
        <authorList>
            <person name="Golinska P."/>
        </authorList>
    </citation>
    <scope>NUCLEOTIDE SEQUENCE [LARGE SCALE GENOMIC DNA]</scope>
    <source>
        <strain evidence="14 15">OF1</strain>
    </source>
</reference>
<evidence type="ECO:0000256" key="6">
    <source>
        <dbReference type="ARBA" id="ARBA00022692"/>
    </source>
</evidence>
<feature type="domain" description="ABC transmembrane type-1" evidence="11">
    <location>
        <begin position="123"/>
        <end position="314"/>
    </location>
</feature>
<keyword evidence="3 9" id="KW-0813">Transport</keyword>
<dbReference type="EMBL" id="JABJWZ010000010">
    <property type="protein sequence ID" value="MBB1252223.1"/>
    <property type="molecule type" value="Genomic_DNA"/>
</dbReference>
<evidence type="ECO:0000256" key="8">
    <source>
        <dbReference type="ARBA" id="ARBA00023136"/>
    </source>
</evidence>
<dbReference type="InterPro" id="IPR035906">
    <property type="entry name" value="MetI-like_sf"/>
</dbReference>
<evidence type="ECO:0000313" key="17">
    <source>
        <dbReference type="Proteomes" id="UP000525686"/>
    </source>
</evidence>
<keyword evidence="5" id="KW-0762">Sugar transport</keyword>
<sequence>MNPRQTAQAPAATGPAATTEGPTVPPAATASPAPTAAGTPAVPPRRPRRNDGGGLRDRRGPLASLGLHLGLIVAAVIAVFPPLWLVVTSFKPKTDAFTLDIVKNFTFENYKHVLADTHFLDWFGNSVVVVLGTTVLGVLISSTTGYALSRFRFPGMRPLMWTLLITQMFPMAVLIVPLYNLMATLGLLNQPVGLIVTYLTIAVPFCAWMMKGFFDTIPVSIDESGRVDGLTPFGTFWRLVMPLAKPGLAVTGFYTFVTAWAEVAYATAFMTGEENLTLAGGLQTFVNQYSADWGSMTAAAVIIAVPAALVFGFAQRYLVSGMTAGAVKS</sequence>
<feature type="transmembrane region" description="Helical" evidence="9">
    <location>
        <begin position="191"/>
        <end position="210"/>
    </location>
</feature>
<dbReference type="EMBL" id="JABJXA010000096">
    <property type="protein sequence ID" value="MBB1260417.1"/>
    <property type="molecule type" value="Genomic_DNA"/>
</dbReference>
<dbReference type="RefSeq" id="WP_143647608.1">
    <property type="nucleotide sequence ID" value="NZ_JABJWZ010000010.1"/>
</dbReference>
<keyword evidence="4" id="KW-1003">Cell membrane</keyword>
<accession>A0A5P0YP59</accession>
<proteinExistence type="inferred from homology"/>
<evidence type="ECO:0000256" key="4">
    <source>
        <dbReference type="ARBA" id="ARBA00022475"/>
    </source>
</evidence>
<evidence type="ECO:0000313" key="15">
    <source>
        <dbReference type="Proteomes" id="UP000320857"/>
    </source>
</evidence>
<reference evidence="12" key="3">
    <citation type="journal article" name="Syst. Appl. Microbiol.">
        <title>Streptomyces alkaliterrae sp. nov., isolated from an alkaline soil, and emended descriptions of Streptomyces alkaliphilus, Streptomyces calidiresistens and Streptomyces durbertensis.</title>
        <authorList>
            <person name="Swiecimska M."/>
            <person name="Golinska P."/>
            <person name="Nouioui I."/>
            <person name="Wypij M."/>
            <person name="Rai M."/>
            <person name="Sangal V."/>
            <person name="Goodfellow M."/>
        </authorList>
    </citation>
    <scope>NUCLEOTIDE SEQUENCE</scope>
    <source>
        <strain evidence="12">OF3</strain>
        <strain evidence="13">OF8</strain>
    </source>
</reference>
<evidence type="ECO:0000256" key="1">
    <source>
        <dbReference type="ARBA" id="ARBA00004651"/>
    </source>
</evidence>
<dbReference type="InterPro" id="IPR050901">
    <property type="entry name" value="BP-dep_ABC_trans_perm"/>
</dbReference>
<evidence type="ECO:0000313" key="16">
    <source>
        <dbReference type="Proteomes" id="UP000517765"/>
    </source>
</evidence>
<dbReference type="PANTHER" id="PTHR32243:SF50">
    <property type="entry name" value="MALTOSE_MALTODEXTRIN TRANSPORT SYSTEM PERMEASE PROTEIN MALG"/>
    <property type="match status" value="1"/>
</dbReference>
<feature type="transmembrane region" description="Helical" evidence="9">
    <location>
        <begin position="293"/>
        <end position="314"/>
    </location>
</feature>
<dbReference type="GO" id="GO:0015423">
    <property type="term" value="F:ABC-type maltose transporter activity"/>
    <property type="evidence" value="ECO:0007669"/>
    <property type="project" value="TreeGrafter"/>
</dbReference>
<evidence type="ECO:0000256" key="2">
    <source>
        <dbReference type="ARBA" id="ARBA00009047"/>
    </source>
</evidence>
<evidence type="ECO:0000313" key="12">
    <source>
        <dbReference type="EMBL" id="MBB1252223.1"/>
    </source>
</evidence>
<evidence type="ECO:0000256" key="9">
    <source>
        <dbReference type="RuleBase" id="RU363032"/>
    </source>
</evidence>
<gene>
    <name evidence="14" type="ORF">FNX44_009705</name>
    <name evidence="12" type="ORF">H3146_02405</name>
    <name evidence="13" type="ORF">H3147_16460</name>
</gene>
<dbReference type="EMBL" id="VJYK02000074">
    <property type="protein sequence ID" value="MQS02144.1"/>
    <property type="molecule type" value="Genomic_DNA"/>
</dbReference>
<comment type="subcellular location">
    <subcellularLocation>
        <location evidence="1 9">Cell membrane</location>
        <topology evidence="1 9">Multi-pass membrane protein</topology>
    </subcellularLocation>
</comment>
<dbReference type="InterPro" id="IPR000515">
    <property type="entry name" value="MetI-like"/>
</dbReference>
<protein>
    <submittedName>
        <fullName evidence="14">ABC transporter permease subunit</fullName>
    </submittedName>
    <submittedName>
        <fullName evidence="12">Carbohydrate ABC transporter permease</fullName>
    </submittedName>
</protein>
<dbReference type="Proteomes" id="UP000525686">
    <property type="component" value="Unassembled WGS sequence"/>
</dbReference>
<feature type="transmembrane region" description="Helical" evidence="9">
    <location>
        <begin position="65"/>
        <end position="87"/>
    </location>
</feature>
<name>A0A5P0YP59_9ACTN</name>
<dbReference type="GO" id="GO:0042956">
    <property type="term" value="P:maltodextrin transmembrane transport"/>
    <property type="evidence" value="ECO:0007669"/>
    <property type="project" value="TreeGrafter"/>
</dbReference>
<evidence type="ECO:0000259" key="11">
    <source>
        <dbReference type="PROSITE" id="PS50928"/>
    </source>
</evidence>
<feature type="region of interest" description="Disordered" evidence="10">
    <location>
        <begin position="1"/>
        <end position="57"/>
    </location>
</feature>
<reference evidence="16 17" key="2">
    <citation type="submission" date="2020-05" db="EMBL/GenBank/DDBJ databases">
        <title>Classification of alakaliphilic streptomycetes isolated from an alkaline soil next to Lonar Crater, India and a proposal for the recognition of Streptomyces alkaliterrae sp. nov.</title>
        <authorList>
            <person name="Golinska P."/>
        </authorList>
    </citation>
    <scope>NUCLEOTIDE SEQUENCE [LARGE SCALE GENOMIC DNA]</scope>
    <source>
        <strain evidence="17">OF3</strain>
        <strain evidence="16">OF8</strain>
    </source>
</reference>
<comment type="caution">
    <text evidence="14">The sequence shown here is derived from an EMBL/GenBank/DDBJ whole genome shotgun (WGS) entry which is preliminary data.</text>
</comment>
<evidence type="ECO:0000256" key="3">
    <source>
        <dbReference type="ARBA" id="ARBA00022448"/>
    </source>
</evidence>
<dbReference type="Proteomes" id="UP000320857">
    <property type="component" value="Unassembled WGS sequence"/>
</dbReference>
<evidence type="ECO:0000313" key="13">
    <source>
        <dbReference type="EMBL" id="MBB1260417.1"/>
    </source>
</evidence>
<evidence type="ECO:0000256" key="7">
    <source>
        <dbReference type="ARBA" id="ARBA00022989"/>
    </source>
</evidence>
<keyword evidence="7 9" id="KW-1133">Transmembrane helix</keyword>
<dbReference type="Pfam" id="PF00528">
    <property type="entry name" value="BPD_transp_1"/>
    <property type="match status" value="1"/>
</dbReference>
<feature type="transmembrane region" description="Helical" evidence="9">
    <location>
        <begin position="159"/>
        <end position="179"/>
    </location>
</feature>
<feature type="transmembrane region" description="Helical" evidence="9">
    <location>
        <begin position="248"/>
        <end position="268"/>
    </location>
</feature>
<dbReference type="AlphaFoldDB" id="A0A5P0YP59"/>
<organism evidence="14 15">
    <name type="scientific">Streptomyces alkaliterrae</name>
    <dbReference type="NCBI Taxonomy" id="2213162"/>
    <lineage>
        <taxon>Bacteria</taxon>
        <taxon>Bacillati</taxon>
        <taxon>Actinomycetota</taxon>
        <taxon>Actinomycetes</taxon>
        <taxon>Kitasatosporales</taxon>
        <taxon>Streptomycetaceae</taxon>
        <taxon>Streptomyces</taxon>
    </lineage>
</organism>
<evidence type="ECO:0000313" key="14">
    <source>
        <dbReference type="EMBL" id="MQS02144.1"/>
    </source>
</evidence>
<comment type="similarity">
    <text evidence="2">Belongs to the binding-protein-dependent transport system permease family. MalFG subfamily.</text>
</comment>
<keyword evidence="15" id="KW-1185">Reference proteome</keyword>
<evidence type="ECO:0000256" key="5">
    <source>
        <dbReference type="ARBA" id="ARBA00022597"/>
    </source>
</evidence>
<dbReference type="CDD" id="cd06261">
    <property type="entry name" value="TM_PBP2"/>
    <property type="match status" value="1"/>
</dbReference>
<keyword evidence="8 9" id="KW-0472">Membrane</keyword>
<dbReference type="Gene3D" id="1.10.3720.10">
    <property type="entry name" value="MetI-like"/>
    <property type="match status" value="1"/>
</dbReference>
<feature type="compositionally biased region" description="Low complexity" evidence="10">
    <location>
        <begin position="1"/>
        <end position="40"/>
    </location>
</feature>
<keyword evidence="6 9" id="KW-0812">Transmembrane</keyword>
<dbReference type="PANTHER" id="PTHR32243">
    <property type="entry name" value="MALTOSE TRANSPORT SYSTEM PERMEASE-RELATED"/>
    <property type="match status" value="1"/>
</dbReference>
<dbReference type="SUPFAM" id="SSF161098">
    <property type="entry name" value="MetI-like"/>
    <property type="match status" value="1"/>
</dbReference>
<feature type="transmembrane region" description="Helical" evidence="9">
    <location>
        <begin position="122"/>
        <end position="147"/>
    </location>
</feature>
<dbReference type="PROSITE" id="PS50928">
    <property type="entry name" value="ABC_TM1"/>
    <property type="match status" value="1"/>
</dbReference>
<dbReference type="GO" id="GO:0005886">
    <property type="term" value="C:plasma membrane"/>
    <property type="evidence" value="ECO:0007669"/>
    <property type="project" value="UniProtKB-SubCell"/>
</dbReference>